<feature type="transmembrane region" description="Helical" evidence="1">
    <location>
        <begin position="20"/>
        <end position="39"/>
    </location>
</feature>
<dbReference type="Proteomes" id="UP000266328">
    <property type="component" value="Unassembled WGS sequence"/>
</dbReference>
<keyword evidence="1" id="KW-0472">Membrane</keyword>
<accession>A0A398CTC2</accession>
<feature type="transmembrane region" description="Helical" evidence="1">
    <location>
        <begin position="187"/>
        <end position="208"/>
    </location>
</feature>
<sequence length="252" mass="27357">MVVIHMVAEELRRLLSRRRFWILAAALAAILVYIISLNTTRVHPGSAPADFMIALMANLPWELPIITGLAVGDSFAIDRHTSWATFVLTRGLTRRRYIVAKGIGMAIAICLLLTMSLAVAAVAAAHMKGLAPTVSTSEFANINPADHASYLAHPWWFAAQFAGVDLLAAAAYSTTALLLAVWVPIPFVVSIVPALAIFVAMVTIPESAQQWNPSRILALERGTMSGRFMYFLIWLLVAATVAIIAYGKQEDA</sequence>
<dbReference type="AlphaFoldDB" id="A0A398CTC2"/>
<gene>
    <name evidence="2" type="ORF">SMC7_05325</name>
</gene>
<feature type="transmembrane region" description="Helical" evidence="1">
    <location>
        <begin position="228"/>
        <end position="247"/>
    </location>
</feature>
<evidence type="ECO:0000256" key="1">
    <source>
        <dbReference type="SAM" id="Phobius"/>
    </source>
</evidence>
<keyword evidence="1" id="KW-1133">Transmembrane helix</keyword>
<proteinExistence type="predicted"/>
<dbReference type="RefSeq" id="WP_119089317.1">
    <property type="nucleotide sequence ID" value="NZ_QXIS01000032.1"/>
</dbReference>
<feature type="transmembrane region" description="Helical" evidence="1">
    <location>
        <begin position="98"/>
        <end position="125"/>
    </location>
</feature>
<evidence type="ECO:0008006" key="4">
    <source>
        <dbReference type="Google" id="ProtNLM"/>
    </source>
</evidence>
<keyword evidence="1" id="KW-0812">Transmembrane</keyword>
<organism evidence="2 3">
    <name type="scientific">Candidatus Cryosericum terrychapinii</name>
    <dbReference type="NCBI Taxonomy" id="2290919"/>
    <lineage>
        <taxon>Bacteria</taxon>
        <taxon>Pseudomonadati</taxon>
        <taxon>Caldisericota/Cryosericota group</taxon>
        <taxon>Candidatus Cryosericota</taxon>
        <taxon>Candidatus Cryosericia</taxon>
        <taxon>Candidatus Cryosericales</taxon>
        <taxon>Candidatus Cryosericaceae</taxon>
        <taxon>Candidatus Cryosericum</taxon>
    </lineage>
</organism>
<comment type="caution">
    <text evidence="2">The sequence shown here is derived from an EMBL/GenBank/DDBJ whole genome shotgun (WGS) entry which is preliminary data.</text>
</comment>
<feature type="transmembrane region" description="Helical" evidence="1">
    <location>
        <begin position="155"/>
        <end position="180"/>
    </location>
</feature>
<dbReference type="EMBL" id="QXIS01000032">
    <property type="protein sequence ID" value="RIE05822.1"/>
    <property type="molecule type" value="Genomic_DNA"/>
</dbReference>
<evidence type="ECO:0000313" key="2">
    <source>
        <dbReference type="EMBL" id="RIE05822.1"/>
    </source>
</evidence>
<protein>
    <recommendedName>
        <fullName evidence="4">ABC transporter permease</fullName>
    </recommendedName>
</protein>
<evidence type="ECO:0000313" key="3">
    <source>
        <dbReference type="Proteomes" id="UP000266328"/>
    </source>
</evidence>
<feature type="transmembrane region" description="Helical" evidence="1">
    <location>
        <begin position="51"/>
        <end position="77"/>
    </location>
</feature>
<name>A0A398CTC2_9BACT</name>
<reference evidence="2 3" key="1">
    <citation type="submission" date="2018-09" db="EMBL/GenBank/DDBJ databases">
        <title>Discovery and Ecogenomic Context for Candidatus Cryosericales, a Global Caldiserica Order Active in Thawing Permafrost.</title>
        <authorList>
            <person name="Martinez M.A."/>
            <person name="Woodcroft B.J."/>
            <person name="Ignacio Espinoza J.C."/>
            <person name="Zayed A."/>
            <person name="Singleton C.M."/>
            <person name="Boyd J."/>
            <person name="Li Y.-F."/>
            <person name="Purvine S."/>
            <person name="Maughan H."/>
            <person name="Hodgkins S.B."/>
            <person name="Anderson D."/>
            <person name="Sederholm M."/>
            <person name="Temperton B."/>
            <person name="Saleska S.R."/>
            <person name="Tyson G.W."/>
            <person name="Rich V.I."/>
        </authorList>
    </citation>
    <scope>NUCLEOTIDE SEQUENCE [LARGE SCALE GENOMIC DNA]</scope>
    <source>
        <strain evidence="2 3">SMC7</strain>
    </source>
</reference>
<keyword evidence="3" id="KW-1185">Reference proteome</keyword>